<evidence type="ECO:0008006" key="3">
    <source>
        <dbReference type="Google" id="ProtNLM"/>
    </source>
</evidence>
<protein>
    <recommendedName>
        <fullName evidence="3">Lipoprotein</fullName>
    </recommendedName>
</protein>
<dbReference type="HOGENOM" id="CLU_1552193_0_0_9"/>
<evidence type="ECO:0000313" key="1">
    <source>
        <dbReference type="EMBL" id="ADU29468.1"/>
    </source>
</evidence>
<dbReference type="eggNOG" id="COG1653">
    <property type="taxonomic scope" value="Bacteria"/>
</dbReference>
<gene>
    <name evidence="1" type="ordered locus">Bcell_1203</name>
</gene>
<dbReference type="EMBL" id="CP002394">
    <property type="protein sequence ID" value="ADU29468.1"/>
    <property type="molecule type" value="Genomic_DNA"/>
</dbReference>
<dbReference type="KEGG" id="bco:Bcell_1203"/>
<dbReference type="STRING" id="649639.Bcell_1203"/>
<reference evidence="1" key="1">
    <citation type="submission" date="2010-12" db="EMBL/GenBank/DDBJ databases">
        <title>Complete sequence of Bacillus cellulosilyticus DSM 2522.</title>
        <authorList>
            <consortium name="US DOE Joint Genome Institute"/>
            <person name="Lucas S."/>
            <person name="Copeland A."/>
            <person name="Lapidus A."/>
            <person name="Cheng J.-F."/>
            <person name="Bruce D."/>
            <person name="Goodwin L."/>
            <person name="Pitluck S."/>
            <person name="Chertkov O."/>
            <person name="Detter J.C."/>
            <person name="Han C."/>
            <person name="Tapia R."/>
            <person name="Land M."/>
            <person name="Hauser L."/>
            <person name="Jeffries C."/>
            <person name="Kyrpides N."/>
            <person name="Ivanova N."/>
            <person name="Mikhailova N."/>
            <person name="Brumm P."/>
            <person name="Mead D."/>
            <person name="Woyke T."/>
        </authorList>
    </citation>
    <scope>NUCLEOTIDE SEQUENCE [LARGE SCALE GENOMIC DNA]</scope>
    <source>
        <strain evidence="1">DSM 2522</strain>
    </source>
</reference>
<name>E6TRU5_EVAC2</name>
<dbReference type="AlphaFoldDB" id="E6TRU5"/>
<organism evidence="1 2">
    <name type="scientific">Evansella cellulosilytica (strain ATCC 21833 / DSM 2522 / FERM P-1141 / JCM 9156 / N-4)</name>
    <name type="common">Bacillus cellulosilyticus</name>
    <dbReference type="NCBI Taxonomy" id="649639"/>
    <lineage>
        <taxon>Bacteria</taxon>
        <taxon>Bacillati</taxon>
        <taxon>Bacillota</taxon>
        <taxon>Bacilli</taxon>
        <taxon>Bacillales</taxon>
        <taxon>Bacillaceae</taxon>
        <taxon>Evansella</taxon>
    </lineage>
</organism>
<dbReference type="PROSITE" id="PS51257">
    <property type="entry name" value="PROKAR_LIPOPROTEIN"/>
    <property type="match status" value="1"/>
</dbReference>
<dbReference type="RefSeq" id="WP_013487809.1">
    <property type="nucleotide sequence ID" value="NC_014829.1"/>
</dbReference>
<proteinExistence type="predicted"/>
<keyword evidence="2" id="KW-1185">Reference proteome</keyword>
<sequence length="172" mass="19681">MGKQVILYFVIVLFLTGCDREEEENSINVMVFSGLPFSLEDSMYSYFDSVEYDEELDINVKMFLPSREKLIIEMVAREGDIYLVEDFMFPIIFDPVILHPLDSIAFHVDEEKQHVGENEQTGEENIYAITVNGDAKLFQELGVNVSTDFVAVMMEDTPSHSYGLKLMEAIVN</sequence>
<evidence type="ECO:0000313" key="2">
    <source>
        <dbReference type="Proteomes" id="UP000001401"/>
    </source>
</evidence>
<dbReference type="Proteomes" id="UP000001401">
    <property type="component" value="Chromosome"/>
</dbReference>
<accession>E6TRU5</accession>